<dbReference type="AlphaFoldDB" id="A0A1I8JND5"/>
<evidence type="ECO:0000313" key="3">
    <source>
        <dbReference type="WBParaSite" id="snap_masked-unitig_20706-processed-gene-0.1-mRNA-1"/>
    </source>
</evidence>
<reference evidence="3" key="1">
    <citation type="submission" date="2016-11" db="UniProtKB">
        <authorList>
            <consortium name="WormBaseParasite"/>
        </authorList>
    </citation>
    <scope>IDENTIFICATION</scope>
</reference>
<feature type="region of interest" description="Disordered" evidence="1">
    <location>
        <begin position="390"/>
        <end position="434"/>
    </location>
</feature>
<evidence type="ECO:0000256" key="1">
    <source>
        <dbReference type="SAM" id="MobiDB-lite"/>
    </source>
</evidence>
<feature type="compositionally biased region" description="Basic residues" evidence="1">
    <location>
        <begin position="198"/>
        <end position="209"/>
    </location>
</feature>
<protein>
    <submittedName>
        <fullName evidence="3">Protein kinase domain-containing protein</fullName>
    </submittedName>
</protein>
<evidence type="ECO:0000313" key="2">
    <source>
        <dbReference type="Proteomes" id="UP000095280"/>
    </source>
</evidence>
<feature type="compositionally biased region" description="Low complexity" evidence="1">
    <location>
        <begin position="663"/>
        <end position="678"/>
    </location>
</feature>
<feature type="compositionally biased region" description="Basic and acidic residues" evidence="1">
    <location>
        <begin position="183"/>
        <end position="197"/>
    </location>
</feature>
<organism evidence="2 3">
    <name type="scientific">Macrostomum lignano</name>
    <dbReference type="NCBI Taxonomy" id="282301"/>
    <lineage>
        <taxon>Eukaryota</taxon>
        <taxon>Metazoa</taxon>
        <taxon>Spiralia</taxon>
        <taxon>Lophotrochozoa</taxon>
        <taxon>Platyhelminthes</taxon>
        <taxon>Rhabditophora</taxon>
        <taxon>Macrostomorpha</taxon>
        <taxon>Macrostomida</taxon>
        <taxon>Macrostomidae</taxon>
        <taxon>Macrostomum</taxon>
    </lineage>
</organism>
<dbReference type="WBParaSite" id="snap_masked-unitig_20706-processed-gene-0.1-mRNA-1">
    <property type="protein sequence ID" value="snap_masked-unitig_20706-processed-gene-0.1-mRNA-1"/>
    <property type="gene ID" value="snap_masked-unitig_20706-processed-gene-0.1"/>
</dbReference>
<sequence>HLVCGRRLLRNEKLLALRCAAATGSSGLPMLKPRQGRPLAARGAVRVGGGGADNLRTPRPPSGRRLQSVAPAWRGGPFATGAPPCCAAGQAGQLPAPPGGRRWPSCGRRAAYPAAASSRLLPALATTPAARTPCPAPAPPVLAENRLHRAHWWTRSARAGRLPAAAGAQATAGRRAGGQQRRSGQDDFQRRDFDRLQRPRRRQRRRGHQIFKADSAPLRFSVRHSGMLTASGQLAGRQQRRSWRRQRLHKSCQDCAGPPDFQTPMLSWKRLGLRLERRVQPQQQQQPPQQMPEVLLRSSRVPAALCGLTSGLRQAPARAAHTARMHENQPALPPMFRHARIHAQEICAVARQLLQLAYTEATLEFFERAPSVALLQHPAAPLRHPALRARAAGGHSGQRGGGSGDSGRAGGGGARTATDSNATPPVIGRARQPAGAVSSLAGSLASSLSRQELVTFRTACSVPGPPAPPPFAGSVRPQLERLFPAERSHLLLGLRALHPGQGITRLSMSFLHDRGLRPTVTVAREHREHRQQRAKSDSSEVDLDRLSAPFVVLRSPFPTLVSPDPDSRSPDPDSRSPDAHTLEVQRLDMSQQQFAQPQLLSLRVRRLRLNCRPVARPAAQVTRAWTDSKIPPPWWRRARLRAKSVKELSPHGPPRRWKSSDMAAAQQAGNPGAPSLAAVPASAGAAVPGLSGATCLAALAAARAEQRRAGLRKISLSIVGQPPKDAQVAGQPTQFDSSFAGPASKIHQVLGKLQILKLLGRPPSPRPEDVIGKFEITLPSNNRAARARTGQTGRRRSTETLCAVGQITALNQCSQVGGNLGQAGLLFIRQQIRCLTSNTHLTFTLRLKVGSLDPLGLLHIPQAGRRPRKLQGINIGGAAKRNAPARSVCLNLCLDSPPRGCLAPPMARNFKHSFSKARCALLLRKRKFCTRASNCFNLASRPEA</sequence>
<feature type="region of interest" description="Disordered" evidence="1">
    <location>
        <begin position="44"/>
        <end position="66"/>
    </location>
</feature>
<accession>A0A1I8JND5</accession>
<feature type="region of interest" description="Disordered" evidence="1">
    <location>
        <begin position="158"/>
        <end position="216"/>
    </location>
</feature>
<proteinExistence type="predicted"/>
<feature type="region of interest" description="Disordered" evidence="1">
    <location>
        <begin position="557"/>
        <end position="578"/>
    </location>
</feature>
<keyword evidence="2" id="KW-1185">Reference proteome</keyword>
<name>A0A1I8JND5_9PLAT</name>
<feature type="compositionally biased region" description="Gly residues" evidence="1">
    <location>
        <begin position="394"/>
        <end position="414"/>
    </location>
</feature>
<dbReference type="Proteomes" id="UP000095280">
    <property type="component" value="Unplaced"/>
</dbReference>
<feature type="region of interest" description="Disordered" evidence="1">
    <location>
        <begin position="645"/>
        <end position="678"/>
    </location>
</feature>
<feature type="compositionally biased region" description="Basic and acidic residues" evidence="1">
    <location>
        <begin position="565"/>
        <end position="578"/>
    </location>
</feature>
<feature type="compositionally biased region" description="Low complexity" evidence="1">
    <location>
        <begin position="158"/>
        <end position="182"/>
    </location>
</feature>